<comment type="caution">
    <text evidence="1">The sequence shown here is derived from an EMBL/GenBank/DDBJ whole genome shotgun (WGS) entry which is preliminary data.</text>
</comment>
<keyword evidence="2" id="KW-1185">Reference proteome</keyword>
<dbReference type="AlphaFoldDB" id="A0AAE1A6S8"/>
<name>A0AAE1A6S8_9GAST</name>
<dbReference type="EMBL" id="JAWDGP010002623">
    <property type="protein sequence ID" value="KAK3781526.1"/>
    <property type="molecule type" value="Genomic_DNA"/>
</dbReference>
<proteinExistence type="predicted"/>
<sequence length="71" mass="8234">MRGGKEGRPRGRAQWEKGLSAHHYELRLDVVRKGKQVWLERSGELDFKGEVRSKPLYGCQEHSLLADNQMK</sequence>
<evidence type="ECO:0000313" key="2">
    <source>
        <dbReference type="Proteomes" id="UP001283361"/>
    </source>
</evidence>
<reference evidence="1" key="1">
    <citation type="journal article" date="2023" name="G3 (Bethesda)">
        <title>A reference genome for the long-term kleptoplast-retaining sea slug Elysia crispata morphotype clarki.</title>
        <authorList>
            <person name="Eastman K.E."/>
            <person name="Pendleton A.L."/>
            <person name="Shaikh M.A."/>
            <person name="Suttiyut T."/>
            <person name="Ogas R."/>
            <person name="Tomko P."/>
            <person name="Gavelis G."/>
            <person name="Widhalm J.R."/>
            <person name="Wisecaver J.H."/>
        </authorList>
    </citation>
    <scope>NUCLEOTIDE SEQUENCE</scope>
    <source>
        <strain evidence="1">ECLA1</strain>
    </source>
</reference>
<protein>
    <submittedName>
        <fullName evidence="1">Uncharacterized protein</fullName>
    </submittedName>
</protein>
<gene>
    <name evidence="1" type="ORF">RRG08_054865</name>
</gene>
<dbReference type="Proteomes" id="UP001283361">
    <property type="component" value="Unassembled WGS sequence"/>
</dbReference>
<evidence type="ECO:0000313" key="1">
    <source>
        <dbReference type="EMBL" id="KAK3781526.1"/>
    </source>
</evidence>
<accession>A0AAE1A6S8</accession>
<organism evidence="1 2">
    <name type="scientific">Elysia crispata</name>
    <name type="common">lettuce slug</name>
    <dbReference type="NCBI Taxonomy" id="231223"/>
    <lineage>
        <taxon>Eukaryota</taxon>
        <taxon>Metazoa</taxon>
        <taxon>Spiralia</taxon>
        <taxon>Lophotrochozoa</taxon>
        <taxon>Mollusca</taxon>
        <taxon>Gastropoda</taxon>
        <taxon>Heterobranchia</taxon>
        <taxon>Euthyneura</taxon>
        <taxon>Panpulmonata</taxon>
        <taxon>Sacoglossa</taxon>
        <taxon>Placobranchoidea</taxon>
        <taxon>Plakobranchidae</taxon>
        <taxon>Elysia</taxon>
    </lineage>
</organism>